<evidence type="ECO:0000313" key="6">
    <source>
        <dbReference type="Proteomes" id="UP000824265"/>
    </source>
</evidence>
<dbReference type="PANTHER" id="PTHR43531:SF11">
    <property type="entry name" value="METHYL-ACCEPTING CHEMOTAXIS PROTEIN 3"/>
    <property type="match status" value="1"/>
</dbReference>
<dbReference type="EMBL" id="DXGH01000027">
    <property type="protein sequence ID" value="HIW80879.1"/>
    <property type="molecule type" value="Genomic_DNA"/>
</dbReference>
<dbReference type="CDD" id="cd00130">
    <property type="entry name" value="PAS"/>
    <property type="match status" value="1"/>
</dbReference>
<feature type="domain" description="Methyl-accepting transducer" evidence="4">
    <location>
        <begin position="168"/>
        <end position="302"/>
    </location>
</feature>
<comment type="caution">
    <text evidence="5">The sequence shown here is derived from an EMBL/GenBank/DDBJ whole genome shotgun (WGS) entry which is preliminary data.</text>
</comment>
<protein>
    <recommendedName>
        <fullName evidence="4">Methyl-accepting transducer domain-containing protein</fullName>
    </recommendedName>
</protein>
<dbReference type="GO" id="GO:0006935">
    <property type="term" value="P:chemotaxis"/>
    <property type="evidence" value="ECO:0007669"/>
    <property type="project" value="UniProtKB-KW"/>
</dbReference>
<evidence type="ECO:0000256" key="3">
    <source>
        <dbReference type="PROSITE-ProRule" id="PRU00284"/>
    </source>
</evidence>
<gene>
    <name evidence="5" type="ORF">H9742_04995</name>
</gene>
<dbReference type="Proteomes" id="UP000824265">
    <property type="component" value="Unassembled WGS sequence"/>
</dbReference>
<dbReference type="InterPro" id="IPR004089">
    <property type="entry name" value="MCPsignal_dom"/>
</dbReference>
<dbReference type="GO" id="GO:0005886">
    <property type="term" value="C:plasma membrane"/>
    <property type="evidence" value="ECO:0007669"/>
    <property type="project" value="TreeGrafter"/>
</dbReference>
<organism evidence="5 6">
    <name type="scientific">Candidatus Acetatifactor stercoripullorum</name>
    <dbReference type="NCBI Taxonomy" id="2838414"/>
    <lineage>
        <taxon>Bacteria</taxon>
        <taxon>Bacillati</taxon>
        <taxon>Bacillota</taxon>
        <taxon>Clostridia</taxon>
        <taxon>Lachnospirales</taxon>
        <taxon>Lachnospiraceae</taxon>
        <taxon>Acetatifactor</taxon>
    </lineage>
</organism>
<dbReference type="Pfam" id="PF00015">
    <property type="entry name" value="MCPsignal"/>
    <property type="match status" value="1"/>
</dbReference>
<keyword evidence="3" id="KW-0807">Transducer</keyword>
<reference evidence="5" key="1">
    <citation type="journal article" date="2021" name="PeerJ">
        <title>Extensive microbial diversity within the chicken gut microbiome revealed by metagenomics and culture.</title>
        <authorList>
            <person name="Gilroy R."/>
            <person name="Ravi A."/>
            <person name="Getino M."/>
            <person name="Pursley I."/>
            <person name="Horton D.L."/>
            <person name="Alikhan N.F."/>
            <person name="Baker D."/>
            <person name="Gharbi K."/>
            <person name="Hall N."/>
            <person name="Watson M."/>
            <person name="Adriaenssens E.M."/>
            <person name="Foster-Nyarko E."/>
            <person name="Jarju S."/>
            <person name="Secka A."/>
            <person name="Antonio M."/>
            <person name="Oren A."/>
            <person name="Chaudhuri R.R."/>
            <person name="La Ragione R."/>
            <person name="Hildebrand F."/>
            <person name="Pallen M.J."/>
        </authorList>
    </citation>
    <scope>NUCLEOTIDE SEQUENCE</scope>
    <source>
        <strain evidence="5">CHK195-6426</strain>
    </source>
</reference>
<dbReference type="PANTHER" id="PTHR43531">
    <property type="entry name" value="PROTEIN ICFG"/>
    <property type="match status" value="1"/>
</dbReference>
<dbReference type="InterPro" id="IPR000014">
    <property type="entry name" value="PAS"/>
</dbReference>
<dbReference type="SUPFAM" id="SSF58104">
    <property type="entry name" value="Methyl-accepting chemotaxis protein (MCP) signaling domain"/>
    <property type="match status" value="1"/>
</dbReference>
<evidence type="ECO:0000256" key="1">
    <source>
        <dbReference type="ARBA" id="ARBA00022500"/>
    </source>
</evidence>
<dbReference type="GO" id="GO:0004888">
    <property type="term" value="F:transmembrane signaling receptor activity"/>
    <property type="evidence" value="ECO:0007669"/>
    <property type="project" value="TreeGrafter"/>
</dbReference>
<keyword evidence="1" id="KW-0145">Chemotaxis</keyword>
<dbReference type="InterPro" id="IPR035965">
    <property type="entry name" value="PAS-like_dom_sf"/>
</dbReference>
<accession>A0A9D1UAM9</accession>
<comment type="similarity">
    <text evidence="2">Belongs to the methyl-accepting chemotaxis (MCP) protein family.</text>
</comment>
<dbReference type="PROSITE" id="PS50111">
    <property type="entry name" value="CHEMOTAXIS_TRANSDUC_2"/>
    <property type="match status" value="1"/>
</dbReference>
<dbReference type="Gene3D" id="3.30.450.20">
    <property type="entry name" value="PAS domain"/>
    <property type="match status" value="1"/>
</dbReference>
<dbReference type="InterPro" id="IPR051310">
    <property type="entry name" value="MCP_chemotaxis"/>
</dbReference>
<evidence type="ECO:0000259" key="4">
    <source>
        <dbReference type="PROSITE" id="PS50111"/>
    </source>
</evidence>
<name>A0A9D1UAM9_9FIRM</name>
<evidence type="ECO:0000256" key="2">
    <source>
        <dbReference type="ARBA" id="ARBA00029447"/>
    </source>
</evidence>
<dbReference type="Gene3D" id="1.10.287.950">
    <property type="entry name" value="Methyl-accepting chemotaxis protein"/>
    <property type="match status" value="1"/>
</dbReference>
<proteinExistence type="inferred from homology"/>
<dbReference type="GO" id="GO:0007165">
    <property type="term" value="P:signal transduction"/>
    <property type="evidence" value="ECO:0007669"/>
    <property type="project" value="UniProtKB-KW"/>
</dbReference>
<reference evidence="5" key="2">
    <citation type="submission" date="2021-04" db="EMBL/GenBank/DDBJ databases">
        <authorList>
            <person name="Gilroy R."/>
        </authorList>
    </citation>
    <scope>NUCLEOTIDE SEQUENCE</scope>
    <source>
        <strain evidence="5">CHK195-6426</strain>
    </source>
</reference>
<evidence type="ECO:0000313" key="5">
    <source>
        <dbReference type="EMBL" id="HIW80879.1"/>
    </source>
</evidence>
<dbReference type="SMART" id="SM00283">
    <property type="entry name" value="MA"/>
    <property type="match status" value="1"/>
</dbReference>
<sequence length="315" mass="34311">MDTIPFPISVTDKDMKWTFINKPVEEMLHITRADSLGKHCSSWGAKICNTQDCGIACLNRGITETYFDQNGSDYMVDVNKLYDKNGELCGHIEVVQDITTLQSAIHMQQELISHAEEACSRLVEYAADSSERAYKLSDGANEQTAAIQELAATIGEIADHTKLNAESLDKTTEQTNLLALNASIEAARAGEAGRGFAVVADQIGKLAAQSSEAAKDTRQLIETTLQAVENGNEITEETDRTLQEIVNLMNQVRENINSINEKMSTQAGTIEQVNQGLGQIAGVVQENSSIAGENSRTGKLIEEQAKALQEIVNGY</sequence>
<dbReference type="AlphaFoldDB" id="A0A9D1UAM9"/>
<dbReference type="SUPFAM" id="SSF55785">
    <property type="entry name" value="PYP-like sensor domain (PAS domain)"/>
    <property type="match status" value="1"/>
</dbReference>